<keyword evidence="1" id="KW-1133">Transmembrane helix</keyword>
<organism evidence="2 3">
    <name type="scientific">Flavobacterium orientale</name>
    <dbReference type="NCBI Taxonomy" id="1756020"/>
    <lineage>
        <taxon>Bacteria</taxon>
        <taxon>Pseudomonadati</taxon>
        <taxon>Bacteroidota</taxon>
        <taxon>Flavobacteriia</taxon>
        <taxon>Flavobacteriales</taxon>
        <taxon>Flavobacteriaceae</taxon>
        <taxon>Flavobacterium</taxon>
    </lineage>
</organism>
<accession>A0A916XVR6</accession>
<proteinExistence type="predicted"/>
<dbReference type="RefSeq" id="WP_188360730.1">
    <property type="nucleotide sequence ID" value="NZ_BMFG01000001.1"/>
</dbReference>
<dbReference type="Proteomes" id="UP000625735">
    <property type="component" value="Unassembled WGS sequence"/>
</dbReference>
<feature type="transmembrane region" description="Helical" evidence="1">
    <location>
        <begin position="114"/>
        <end position="137"/>
    </location>
</feature>
<protein>
    <submittedName>
        <fullName evidence="2">Uncharacterized protein</fullName>
    </submittedName>
</protein>
<sequence length="160" mass="18212">MMKLFPSSHYTFRLYGNENEAIERLNRRTEPSESFASKRTDKSFLGKIDGSTFKVISSEIGRGAFCVMSGKVEAKEGFVEIQINKPFQILLGIIIFFPIVAVGLSVISENIENTFILLLIAILQVLLIRFVFIELAFKFLSNNSLNRLKDVLDIDWIKKT</sequence>
<gene>
    <name evidence="2" type="ORF">GCM10011343_02980</name>
</gene>
<comment type="caution">
    <text evidence="2">The sequence shown here is derived from an EMBL/GenBank/DDBJ whole genome shotgun (WGS) entry which is preliminary data.</text>
</comment>
<reference evidence="2" key="1">
    <citation type="journal article" date="2014" name="Int. J. Syst. Evol. Microbiol.">
        <title>Complete genome sequence of Corynebacterium casei LMG S-19264T (=DSM 44701T), isolated from a smear-ripened cheese.</title>
        <authorList>
            <consortium name="US DOE Joint Genome Institute (JGI-PGF)"/>
            <person name="Walter F."/>
            <person name="Albersmeier A."/>
            <person name="Kalinowski J."/>
            <person name="Ruckert C."/>
        </authorList>
    </citation>
    <scope>NUCLEOTIDE SEQUENCE</scope>
    <source>
        <strain evidence="2">CGMCC 1.12506</strain>
    </source>
</reference>
<keyword evidence="3" id="KW-1185">Reference proteome</keyword>
<evidence type="ECO:0000313" key="3">
    <source>
        <dbReference type="Proteomes" id="UP000625735"/>
    </source>
</evidence>
<reference evidence="2" key="2">
    <citation type="submission" date="2020-09" db="EMBL/GenBank/DDBJ databases">
        <authorList>
            <person name="Sun Q."/>
            <person name="Zhou Y."/>
        </authorList>
    </citation>
    <scope>NUCLEOTIDE SEQUENCE</scope>
    <source>
        <strain evidence="2">CGMCC 1.12506</strain>
    </source>
</reference>
<evidence type="ECO:0000313" key="2">
    <source>
        <dbReference type="EMBL" id="GGD15435.1"/>
    </source>
</evidence>
<evidence type="ECO:0000256" key="1">
    <source>
        <dbReference type="SAM" id="Phobius"/>
    </source>
</evidence>
<name>A0A916XVR6_9FLAO</name>
<feature type="transmembrane region" description="Helical" evidence="1">
    <location>
        <begin position="89"/>
        <end position="108"/>
    </location>
</feature>
<dbReference type="AlphaFoldDB" id="A0A916XVR6"/>
<dbReference type="EMBL" id="BMFG01000001">
    <property type="protein sequence ID" value="GGD15435.1"/>
    <property type="molecule type" value="Genomic_DNA"/>
</dbReference>
<keyword evidence="1" id="KW-0472">Membrane</keyword>
<keyword evidence="1" id="KW-0812">Transmembrane</keyword>